<proteinExistence type="predicted"/>
<reference evidence="1" key="1">
    <citation type="submission" date="2022-02" db="EMBL/GenBank/DDBJ databases">
        <authorList>
            <person name="King R."/>
        </authorList>
    </citation>
    <scope>NUCLEOTIDE SEQUENCE</scope>
</reference>
<dbReference type="EMBL" id="OU899034">
    <property type="protein sequence ID" value="CAH1710444.1"/>
    <property type="molecule type" value="Genomic_DNA"/>
</dbReference>
<sequence length="134" mass="15664">MPRISAVNRRYRCTRPSFKPQGFEGKYMEYLRSIRGPLSYLNTLDTCEMCAMALVQIAKQCCCQPCFVKWLFLEDGTKCETCEKPLKDVMTKEQADKFCERTGLKWKRLNETGHALTNLLIERRIRSMAHRTSN</sequence>
<evidence type="ECO:0000313" key="2">
    <source>
        <dbReference type="Proteomes" id="UP001154329"/>
    </source>
</evidence>
<gene>
    <name evidence="1" type="ORF">APHIGO_LOCUS1199</name>
</gene>
<dbReference type="OrthoDB" id="10315935at2759"/>
<reference evidence="1" key="2">
    <citation type="submission" date="2022-10" db="EMBL/GenBank/DDBJ databases">
        <authorList>
            <consortium name="ENA_rothamsted_submissions"/>
            <consortium name="culmorum"/>
            <person name="King R."/>
        </authorList>
    </citation>
    <scope>NUCLEOTIDE SEQUENCE</scope>
</reference>
<name>A0A9P0INT9_APHGO</name>
<organism evidence="1 2">
    <name type="scientific">Aphis gossypii</name>
    <name type="common">Cotton aphid</name>
    <dbReference type="NCBI Taxonomy" id="80765"/>
    <lineage>
        <taxon>Eukaryota</taxon>
        <taxon>Metazoa</taxon>
        <taxon>Ecdysozoa</taxon>
        <taxon>Arthropoda</taxon>
        <taxon>Hexapoda</taxon>
        <taxon>Insecta</taxon>
        <taxon>Pterygota</taxon>
        <taxon>Neoptera</taxon>
        <taxon>Paraneoptera</taxon>
        <taxon>Hemiptera</taxon>
        <taxon>Sternorrhyncha</taxon>
        <taxon>Aphidomorpha</taxon>
        <taxon>Aphidoidea</taxon>
        <taxon>Aphididae</taxon>
        <taxon>Aphidini</taxon>
        <taxon>Aphis</taxon>
        <taxon>Aphis</taxon>
    </lineage>
</organism>
<dbReference type="Proteomes" id="UP001154329">
    <property type="component" value="Chromosome 1"/>
</dbReference>
<dbReference type="AlphaFoldDB" id="A0A9P0INT9"/>
<keyword evidence="2" id="KW-1185">Reference proteome</keyword>
<evidence type="ECO:0000313" key="1">
    <source>
        <dbReference type="EMBL" id="CAH1710444.1"/>
    </source>
</evidence>
<accession>A0A9P0INT9</accession>
<protein>
    <submittedName>
        <fullName evidence="1">Uncharacterized protein</fullName>
    </submittedName>
</protein>